<sequence length="344" mass="37589">MSVNETRMLNQDTQMTALDLRKERFLVSWVNRELRADFQIVEEFCTGAAFCQLVDRVQPGIIDLRRVKFMCNRMTAFRGNYNLLEEGLLKLGIDKAVLDKILPLEKIIRGHHRALSELTARIRRLVRRYATDYPEPYNALERRGYQDICVAAPEMVDVACQAALGADMLRLRLVRWDLNLIDDGENRNGDPNGPPNGDPNGPPNDDPNGPPNGDPNGEPNGNPNGDQNGDPNGVPNGDSNANLNGDPTDQPNGEPTANVQAEEAPAQEQATTSGGASGDTATASVRPTRRGHFLPLTNLSSYHDVFNNAVRAQLMQTLTHAERPQASSSSSTSSSSSSTNSQSN</sequence>
<organism evidence="3 4">
    <name type="scientific">Drosophila ananassae</name>
    <name type="common">Fruit fly</name>
    <dbReference type="NCBI Taxonomy" id="7217"/>
    <lineage>
        <taxon>Eukaryota</taxon>
        <taxon>Metazoa</taxon>
        <taxon>Ecdysozoa</taxon>
        <taxon>Arthropoda</taxon>
        <taxon>Hexapoda</taxon>
        <taxon>Insecta</taxon>
        <taxon>Pterygota</taxon>
        <taxon>Neoptera</taxon>
        <taxon>Endopterygota</taxon>
        <taxon>Diptera</taxon>
        <taxon>Brachycera</taxon>
        <taxon>Muscomorpha</taxon>
        <taxon>Ephydroidea</taxon>
        <taxon>Drosophilidae</taxon>
        <taxon>Drosophila</taxon>
        <taxon>Sophophora</taxon>
    </lineage>
</organism>
<dbReference type="SUPFAM" id="SSF47576">
    <property type="entry name" value="Calponin-homology domain, CH-domain"/>
    <property type="match status" value="1"/>
</dbReference>
<dbReference type="STRING" id="7217.B3MRZ9"/>
<feature type="domain" description="Calponin-homology (CH)" evidence="2">
    <location>
        <begin position="20"/>
        <end position="130"/>
    </location>
</feature>
<feature type="compositionally biased region" description="Polar residues" evidence="1">
    <location>
        <begin position="239"/>
        <end position="259"/>
    </location>
</feature>
<dbReference type="Gene3D" id="1.10.418.10">
    <property type="entry name" value="Calponin-like domain"/>
    <property type="match status" value="1"/>
</dbReference>
<dbReference type="HOGENOM" id="CLU_829674_0_0_1"/>
<keyword evidence="4" id="KW-1185">Reference proteome</keyword>
<feature type="compositionally biased region" description="Low complexity" evidence="1">
    <location>
        <begin position="327"/>
        <end position="344"/>
    </location>
</feature>
<proteinExistence type="predicted"/>
<feature type="compositionally biased region" description="Pro residues" evidence="1">
    <location>
        <begin position="192"/>
        <end position="213"/>
    </location>
</feature>
<dbReference type="InParanoid" id="B3MRZ9"/>
<dbReference type="GeneID" id="6503590"/>
<dbReference type="PANTHER" id="PTHR10623">
    <property type="entry name" value="MICROTUBULE-ASSOCIATED PROTEIN RP/EB FAMILY MEMBER"/>
    <property type="match status" value="1"/>
</dbReference>
<dbReference type="InterPro" id="IPR027328">
    <property type="entry name" value="MAPRE"/>
</dbReference>
<gene>
    <name evidence="3" type="primary">Dana\GF20898</name>
    <name evidence="3" type="synonym">dana_GLEANR_4140</name>
    <name evidence="3" type="ORF">GF20898</name>
</gene>
<evidence type="ECO:0000313" key="4">
    <source>
        <dbReference type="Proteomes" id="UP000007801"/>
    </source>
</evidence>
<feature type="compositionally biased region" description="Low complexity" evidence="1">
    <location>
        <begin position="214"/>
        <end position="238"/>
    </location>
</feature>
<feature type="compositionally biased region" description="Low complexity" evidence="1">
    <location>
        <begin position="260"/>
        <end position="284"/>
    </location>
</feature>
<dbReference type="AlphaFoldDB" id="B3MRZ9"/>
<feature type="region of interest" description="Disordered" evidence="1">
    <location>
        <begin position="316"/>
        <end position="344"/>
    </location>
</feature>
<accession>B3MRZ9</accession>
<evidence type="ECO:0000313" key="3">
    <source>
        <dbReference type="EMBL" id="EDV34554.2"/>
    </source>
</evidence>
<reference evidence="3 4" key="1">
    <citation type="journal article" date="2007" name="Nature">
        <title>Evolution of genes and genomes on the Drosophila phylogeny.</title>
        <authorList>
            <consortium name="Drosophila 12 Genomes Consortium"/>
            <person name="Clark A.G."/>
            <person name="Eisen M.B."/>
            <person name="Smith D.R."/>
            <person name="Bergman C.M."/>
            <person name="Oliver B."/>
            <person name="Markow T.A."/>
            <person name="Kaufman T.C."/>
            <person name="Kellis M."/>
            <person name="Gelbart W."/>
            <person name="Iyer V.N."/>
            <person name="Pollard D.A."/>
            <person name="Sackton T.B."/>
            <person name="Larracuente A.M."/>
            <person name="Singh N.D."/>
            <person name="Abad J.P."/>
            <person name="Abt D.N."/>
            <person name="Adryan B."/>
            <person name="Aguade M."/>
            <person name="Akashi H."/>
            <person name="Anderson W.W."/>
            <person name="Aquadro C.F."/>
            <person name="Ardell D.H."/>
            <person name="Arguello R."/>
            <person name="Artieri C.G."/>
            <person name="Barbash D.A."/>
            <person name="Barker D."/>
            <person name="Barsanti P."/>
            <person name="Batterham P."/>
            <person name="Batzoglou S."/>
            <person name="Begun D."/>
            <person name="Bhutkar A."/>
            <person name="Blanco E."/>
            <person name="Bosak S.A."/>
            <person name="Bradley R.K."/>
            <person name="Brand A.D."/>
            <person name="Brent M.R."/>
            <person name="Brooks A.N."/>
            <person name="Brown R.H."/>
            <person name="Butlin R.K."/>
            <person name="Caggese C."/>
            <person name="Calvi B.R."/>
            <person name="Bernardo de Carvalho A."/>
            <person name="Caspi A."/>
            <person name="Castrezana S."/>
            <person name="Celniker S.E."/>
            <person name="Chang J.L."/>
            <person name="Chapple C."/>
            <person name="Chatterji S."/>
            <person name="Chinwalla A."/>
            <person name="Civetta A."/>
            <person name="Clifton S.W."/>
            <person name="Comeron J.M."/>
            <person name="Costello J.C."/>
            <person name="Coyne J.A."/>
            <person name="Daub J."/>
            <person name="David R.G."/>
            <person name="Delcher A.L."/>
            <person name="Delehaunty K."/>
            <person name="Do C.B."/>
            <person name="Ebling H."/>
            <person name="Edwards K."/>
            <person name="Eickbush T."/>
            <person name="Evans J.D."/>
            <person name="Filipski A."/>
            <person name="Findeiss S."/>
            <person name="Freyhult E."/>
            <person name="Fulton L."/>
            <person name="Fulton R."/>
            <person name="Garcia A.C."/>
            <person name="Gardiner A."/>
            <person name="Garfield D.A."/>
            <person name="Garvin B.E."/>
            <person name="Gibson G."/>
            <person name="Gilbert D."/>
            <person name="Gnerre S."/>
            <person name="Godfrey J."/>
            <person name="Good R."/>
            <person name="Gotea V."/>
            <person name="Gravely B."/>
            <person name="Greenberg A.J."/>
            <person name="Griffiths-Jones S."/>
            <person name="Gross S."/>
            <person name="Guigo R."/>
            <person name="Gustafson E.A."/>
            <person name="Haerty W."/>
            <person name="Hahn M.W."/>
            <person name="Halligan D.L."/>
            <person name="Halpern A.L."/>
            <person name="Halter G.M."/>
            <person name="Han M.V."/>
            <person name="Heger A."/>
            <person name="Hillier L."/>
            <person name="Hinrichs A.S."/>
            <person name="Holmes I."/>
            <person name="Hoskins R.A."/>
            <person name="Hubisz M.J."/>
            <person name="Hultmark D."/>
            <person name="Huntley M.A."/>
            <person name="Jaffe D.B."/>
            <person name="Jagadeeshan S."/>
            <person name="Jeck W.R."/>
            <person name="Johnson J."/>
            <person name="Jones C.D."/>
            <person name="Jordan W.C."/>
            <person name="Karpen G.H."/>
            <person name="Kataoka E."/>
            <person name="Keightley P.D."/>
            <person name="Kheradpour P."/>
            <person name="Kirkness E.F."/>
            <person name="Koerich L.B."/>
            <person name="Kristiansen K."/>
            <person name="Kudrna D."/>
            <person name="Kulathinal R.J."/>
            <person name="Kumar S."/>
            <person name="Kwok R."/>
            <person name="Lander E."/>
            <person name="Langley C.H."/>
            <person name="Lapoint R."/>
            <person name="Lazzaro B.P."/>
            <person name="Lee S.J."/>
            <person name="Levesque L."/>
            <person name="Li R."/>
            <person name="Lin C.F."/>
            <person name="Lin M.F."/>
            <person name="Lindblad-Toh K."/>
            <person name="Llopart A."/>
            <person name="Long M."/>
            <person name="Low L."/>
            <person name="Lozovsky E."/>
            <person name="Lu J."/>
            <person name="Luo M."/>
            <person name="Machado C.A."/>
            <person name="Makalowski W."/>
            <person name="Marzo M."/>
            <person name="Matsuda M."/>
            <person name="Matzkin L."/>
            <person name="McAllister B."/>
            <person name="McBride C.S."/>
            <person name="McKernan B."/>
            <person name="McKernan K."/>
            <person name="Mendez-Lago M."/>
            <person name="Minx P."/>
            <person name="Mollenhauer M.U."/>
            <person name="Montooth K."/>
            <person name="Mount S.M."/>
            <person name="Mu X."/>
            <person name="Myers E."/>
            <person name="Negre B."/>
            <person name="Newfeld S."/>
            <person name="Nielsen R."/>
            <person name="Noor M.A."/>
            <person name="O'Grady P."/>
            <person name="Pachter L."/>
            <person name="Papaceit M."/>
            <person name="Parisi M.J."/>
            <person name="Parisi M."/>
            <person name="Parts L."/>
            <person name="Pedersen J.S."/>
            <person name="Pesole G."/>
            <person name="Phillippy A.M."/>
            <person name="Ponting C.P."/>
            <person name="Pop M."/>
            <person name="Porcelli D."/>
            <person name="Powell J.R."/>
            <person name="Prohaska S."/>
            <person name="Pruitt K."/>
            <person name="Puig M."/>
            <person name="Quesneville H."/>
            <person name="Ram K.R."/>
            <person name="Rand D."/>
            <person name="Rasmussen M.D."/>
            <person name="Reed L.K."/>
            <person name="Reenan R."/>
            <person name="Reily A."/>
            <person name="Remington K.A."/>
            <person name="Rieger T.T."/>
            <person name="Ritchie M.G."/>
            <person name="Robin C."/>
            <person name="Rogers Y.H."/>
            <person name="Rohde C."/>
            <person name="Rozas J."/>
            <person name="Rubenfield M.J."/>
            <person name="Ruiz A."/>
            <person name="Russo S."/>
            <person name="Salzberg S.L."/>
            <person name="Sanchez-Gracia A."/>
            <person name="Saranga D.J."/>
            <person name="Sato H."/>
            <person name="Schaeffer S.W."/>
            <person name="Schatz M.C."/>
            <person name="Schlenke T."/>
            <person name="Schwartz R."/>
            <person name="Segarra C."/>
            <person name="Singh R.S."/>
            <person name="Sirot L."/>
            <person name="Sirota M."/>
            <person name="Sisneros N.B."/>
            <person name="Smith C.D."/>
            <person name="Smith T.F."/>
            <person name="Spieth J."/>
            <person name="Stage D.E."/>
            <person name="Stark A."/>
            <person name="Stephan W."/>
            <person name="Strausberg R.L."/>
            <person name="Strempel S."/>
            <person name="Sturgill D."/>
            <person name="Sutton G."/>
            <person name="Sutton G.G."/>
            <person name="Tao W."/>
            <person name="Teichmann S."/>
            <person name="Tobari Y.N."/>
            <person name="Tomimura Y."/>
            <person name="Tsolas J.M."/>
            <person name="Valente V.L."/>
            <person name="Venter E."/>
            <person name="Venter J.C."/>
            <person name="Vicario S."/>
            <person name="Vieira F.G."/>
            <person name="Vilella A.J."/>
            <person name="Villasante A."/>
            <person name="Walenz B."/>
            <person name="Wang J."/>
            <person name="Wasserman M."/>
            <person name="Watts T."/>
            <person name="Wilson D."/>
            <person name="Wilson R.K."/>
            <person name="Wing R.A."/>
            <person name="Wolfner M.F."/>
            <person name="Wong A."/>
            <person name="Wong G.K."/>
            <person name="Wu C.I."/>
            <person name="Wu G."/>
            <person name="Yamamoto D."/>
            <person name="Yang H.P."/>
            <person name="Yang S.P."/>
            <person name="Yorke J.A."/>
            <person name="Yoshida K."/>
            <person name="Zdobnov E."/>
            <person name="Zhang P."/>
            <person name="Zhang Y."/>
            <person name="Zimin A.V."/>
            <person name="Baldwin J."/>
            <person name="Abdouelleil A."/>
            <person name="Abdulkadir J."/>
            <person name="Abebe A."/>
            <person name="Abera B."/>
            <person name="Abreu J."/>
            <person name="Acer S.C."/>
            <person name="Aftuck L."/>
            <person name="Alexander A."/>
            <person name="An P."/>
            <person name="Anderson E."/>
            <person name="Anderson S."/>
            <person name="Arachi H."/>
            <person name="Azer M."/>
            <person name="Bachantsang P."/>
            <person name="Barry A."/>
            <person name="Bayul T."/>
            <person name="Berlin A."/>
            <person name="Bessette D."/>
            <person name="Bloom T."/>
            <person name="Blye J."/>
            <person name="Boguslavskiy L."/>
            <person name="Bonnet C."/>
            <person name="Boukhgalter B."/>
            <person name="Bourzgui I."/>
            <person name="Brown A."/>
            <person name="Cahill P."/>
            <person name="Channer S."/>
            <person name="Cheshatsang Y."/>
            <person name="Chuda L."/>
            <person name="Citroen M."/>
            <person name="Collymore A."/>
            <person name="Cooke P."/>
            <person name="Costello M."/>
            <person name="D'Aco K."/>
            <person name="Daza R."/>
            <person name="De Haan G."/>
            <person name="DeGray S."/>
            <person name="DeMaso C."/>
            <person name="Dhargay N."/>
            <person name="Dooley K."/>
            <person name="Dooley E."/>
            <person name="Doricent M."/>
            <person name="Dorje P."/>
            <person name="Dorjee K."/>
            <person name="Dupes A."/>
            <person name="Elong R."/>
            <person name="Falk J."/>
            <person name="Farina A."/>
            <person name="Faro S."/>
            <person name="Ferguson D."/>
            <person name="Fisher S."/>
            <person name="Foley C.D."/>
            <person name="Franke A."/>
            <person name="Friedrich D."/>
            <person name="Gadbois L."/>
            <person name="Gearin G."/>
            <person name="Gearin C.R."/>
            <person name="Giannoukos G."/>
            <person name="Goode T."/>
            <person name="Graham J."/>
            <person name="Grandbois E."/>
            <person name="Grewal S."/>
            <person name="Gyaltsen K."/>
            <person name="Hafez N."/>
            <person name="Hagos B."/>
            <person name="Hall J."/>
            <person name="Henson C."/>
            <person name="Hollinger A."/>
            <person name="Honan T."/>
            <person name="Huard M.D."/>
            <person name="Hughes L."/>
            <person name="Hurhula B."/>
            <person name="Husby M.E."/>
            <person name="Kamat A."/>
            <person name="Kanga B."/>
            <person name="Kashin S."/>
            <person name="Khazanovich D."/>
            <person name="Kisner P."/>
            <person name="Lance K."/>
            <person name="Lara M."/>
            <person name="Lee W."/>
            <person name="Lennon N."/>
            <person name="Letendre F."/>
            <person name="LeVine R."/>
            <person name="Lipovsky A."/>
            <person name="Liu X."/>
            <person name="Liu J."/>
            <person name="Liu S."/>
            <person name="Lokyitsang T."/>
            <person name="Lokyitsang Y."/>
            <person name="Lubonja R."/>
            <person name="Lui A."/>
            <person name="MacDonald P."/>
            <person name="Magnisalis V."/>
            <person name="Maru K."/>
            <person name="Matthews C."/>
            <person name="McCusker W."/>
            <person name="McDonough S."/>
            <person name="Mehta T."/>
            <person name="Meldrim J."/>
            <person name="Meneus L."/>
            <person name="Mihai O."/>
            <person name="Mihalev A."/>
            <person name="Mihova T."/>
            <person name="Mittelman R."/>
            <person name="Mlenga V."/>
            <person name="Montmayeur A."/>
            <person name="Mulrain L."/>
            <person name="Navidi A."/>
            <person name="Naylor J."/>
            <person name="Negash T."/>
            <person name="Nguyen T."/>
            <person name="Nguyen N."/>
            <person name="Nicol R."/>
            <person name="Norbu C."/>
            <person name="Norbu N."/>
            <person name="Novod N."/>
            <person name="O'Neill B."/>
            <person name="Osman S."/>
            <person name="Markiewicz E."/>
            <person name="Oyono O.L."/>
            <person name="Patti C."/>
            <person name="Phunkhang P."/>
            <person name="Pierre F."/>
            <person name="Priest M."/>
            <person name="Raghuraman S."/>
            <person name="Rege F."/>
            <person name="Reyes R."/>
            <person name="Rise C."/>
            <person name="Rogov P."/>
            <person name="Ross K."/>
            <person name="Ryan E."/>
            <person name="Settipalli S."/>
            <person name="Shea T."/>
            <person name="Sherpa N."/>
            <person name="Shi L."/>
            <person name="Shih D."/>
            <person name="Sparrow T."/>
            <person name="Spaulding J."/>
            <person name="Stalker J."/>
            <person name="Stange-Thomann N."/>
            <person name="Stavropoulos S."/>
            <person name="Stone C."/>
            <person name="Strader C."/>
            <person name="Tesfaye S."/>
            <person name="Thomson T."/>
            <person name="Thoulutsang Y."/>
            <person name="Thoulutsang D."/>
            <person name="Topham K."/>
            <person name="Topping I."/>
            <person name="Tsamla T."/>
            <person name="Vassiliev H."/>
            <person name="Vo A."/>
            <person name="Wangchuk T."/>
            <person name="Wangdi T."/>
            <person name="Weiand M."/>
            <person name="Wilkinson J."/>
            <person name="Wilson A."/>
            <person name="Yadav S."/>
            <person name="Young G."/>
            <person name="Yu Q."/>
            <person name="Zembek L."/>
            <person name="Zhong D."/>
            <person name="Zimmer A."/>
            <person name="Zwirko Z."/>
            <person name="Jaffe D.B."/>
            <person name="Alvarez P."/>
            <person name="Brockman W."/>
            <person name="Butler J."/>
            <person name="Chin C."/>
            <person name="Gnerre S."/>
            <person name="Grabherr M."/>
            <person name="Kleber M."/>
            <person name="Mauceli E."/>
            <person name="MacCallum I."/>
        </authorList>
    </citation>
    <scope>NUCLEOTIDE SEQUENCE [LARGE SCALE GENOMIC DNA]</scope>
    <source>
        <strain evidence="4">Tucson 14024-0371.13</strain>
    </source>
</reference>
<dbReference type="OrthoDB" id="641149at2759"/>
<dbReference type="InterPro" id="IPR001715">
    <property type="entry name" value="CH_dom"/>
</dbReference>
<dbReference type="EMBL" id="CH902622">
    <property type="protein sequence ID" value="EDV34554.2"/>
    <property type="molecule type" value="Genomic_DNA"/>
</dbReference>
<name>B3MRZ9_DROAN</name>
<dbReference type="GO" id="GO:0008017">
    <property type="term" value="F:microtubule binding"/>
    <property type="evidence" value="ECO:0007669"/>
    <property type="project" value="InterPro"/>
</dbReference>
<dbReference type="PROSITE" id="PS50021">
    <property type="entry name" value="CH"/>
    <property type="match status" value="1"/>
</dbReference>
<dbReference type="eggNOG" id="KOG3000">
    <property type="taxonomic scope" value="Eukaryota"/>
</dbReference>
<dbReference type="SMR" id="B3MRZ9"/>
<feature type="region of interest" description="Disordered" evidence="1">
    <location>
        <begin position="184"/>
        <end position="289"/>
    </location>
</feature>
<dbReference type="Proteomes" id="UP000007801">
    <property type="component" value="Unassembled WGS sequence"/>
</dbReference>
<protein>
    <recommendedName>
        <fullName evidence="2">Calponin-homology (CH) domain-containing protein</fullName>
    </recommendedName>
</protein>
<evidence type="ECO:0000259" key="2">
    <source>
        <dbReference type="PROSITE" id="PS50021"/>
    </source>
</evidence>
<evidence type="ECO:0000256" key="1">
    <source>
        <dbReference type="SAM" id="MobiDB-lite"/>
    </source>
</evidence>
<dbReference type="KEGG" id="dan:6503590"/>
<dbReference type="InterPro" id="IPR036872">
    <property type="entry name" value="CH_dom_sf"/>
</dbReference>